<proteinExistence type="predicted"/>
<dbReference type="Gene3D" id="3.40.50.300">
    <property type="entry name" value="P-loop containing nucleotide triphosphate hydrolases"/>
    <property type="match status" value="1"/>
</dbReference>
<evidence type="ECO:0000313" key="1">
    <source>
        <dbReference type="EMBL" id="KAK9271792.1"/>
    </source>
</evidence>
<name>A0AAP0NGS7_LIQFO</name>
<sequence>MALCLSTVVNYTGAETEVLAARLVKRAAEGKHYMPAMLLQSRLDLLQIDDSEGILKVDATLRLRPL</sequence>
<comment type="caution">
    <text evidence="1">The sequence shown here is derived from an EMBL/GenBank/DDBJ whole genome shotgun (WGS) entry which is preliminary data.</text>
</comment>
<gene>
    <name evidence="1" type="ORF">L1049_002156</name>
</gene>
<dbReference type="InterPro" id="IPR027417">
    <property type="entry name" value="P-loop_NTPase"/>
</dbReference>
<dbReference type="EMBL" id="JBBPBK010000013">
    <property type="protein sequence ID" value="KAK9271792.1"/>
    <property type="molecule type" value="Genomic_DNA"/>
</dbReference>
<protein>
    <submittedName>
        <fullName evidence="1">Uncharacterized protein</fullName>
    </submittedName>
</protein>
<dbReference type="Proteomes" id="UP001415857">
    <property type="component" value="Unassembled WGS sequence"/>
</dbReference>
<evidence type="ECO:0000313" key="2">
    <source>
        <dbReference type="Proteomes" id="UP001415857"/>
    </source>
</evidence>
<accession>A0AAP0NGS7</accession>
<keyword evidence="2" id="KW-1185">Reference proteome</keyword>
<organism evidence="1 2">
    <name type="scientific">Liquidambar formosana</name>
    <name type="common">Formosan gum</name>
    <dbReference type="NCBI Taxonomy" id="63359"/>
    <lineage>
        <taxon>Eukaryota</taxon>
        <taxon>Viridiplantae</taxon>
        <taxon>Streptophyta</taxon>
        <taxon>Embryophyta</taxon>
        <taxon>Tracheophyta</taxon>
        <taxon>Spermatophyta</taxon>
        <taxon>Magnoliopsida</taxon>
        <taxon>eudicotyledons</taxon>
        <taxon>Gunneridae</taxon>
        <taxon>Pentapetalae</taxon>
        <taxon>Saxifragales</taxon>
        <taxon>Altingiaceae</taxon>
        <taxon>Liquidambar</taxon>
    </lineage>
</organism>
<dbReference type="AlphaFoldDB" id="A0AAP0NGS7"/>
<reference evidence="1 2" key="1">
    <citation type="journal article" date="2024" name="Plant J.">
        <title>Genome sequences and population genomics reveal climatic adaptation and genomic divergence between two closely related sweetgum species.</title>
        <authorList>
            <person name="Xu W.Q."/>
            <person name="Ren C.Q."/>
            <person name="Zhang X.Y."/>
            <person name="Comes H.P."/>
            <person name="Liu X.H."/>
            <person name="Li Y.G."/>
            <person name="Kettle C.J."/>
            <person name="Jalonen R."/>
            <person name="Gaisberger H."/>
            <person name="Ma Y.Z."/>
            <person name="Qiu Y.X."/>
        </authorList>
    </citation>
    <scope>NUCLEOTIDE SEQUENCE [LARGE SCALE GENOMIC DNA]</scope>
    <source>
        <strain evidence="1">Hangzhou</strain>
    </source>
</reference>